<dbReference type="EMBL" id="LSDK01000126">
    <property type="protein sequence ID" value="KXB74283.1"/>
    <property type="molecule type" value="Genomic_DNA"/>
</dbReference>
<accession>A0A134B2X5</accession>
<dbReference type="Proteomes" id="UP000070224">
    <property type="component" value="Unassembled WGS sequence"/>
</dbReference>
<dbReference type="PATRIC" id="fig|322095.3.peg.1776"/>
<proteinExistence type="predicted"/>
<evidence type="ECO:0000313" key="1">
    <source>
        <dbReference type="EMBL" id="KXB74283.1"/>
    </source>
</evidence>
<evidence type="ECO:0000313" key="2">
    <source>
        <dbReference type="Proteomes" id="UP000070224"/>
    </source>
</evidence>
<organism evidence="1 2">
    <name type="scientific">Porphyromonas somerae</name>
    <dbReference type="NCBI Taxonomy" id="322095"/>
    <lineage>
        <taxon>Bacteria</taxon>
        <taxon>Pseudomonadati</taxon>
        <taxon>Bacteroidota</taxon>
        <taxon>Bacteroidia</taxon>
        <taxon>Bacteroidales</taxon>
        <taxon>Porphyromonadaceae</taxon>
        <taxon>Porphyromonas</taxon>
    </lineage>
</organism>
<dbReference type="STRING" id="322095.HMPREF3185_01800"/>
<sequence>MFLARNLYILRSLRKAISSQLALFSIERLCLKAPIFEGEGTSNEEVVLRNILYRYMGTCVELYRMAKNDI</sequence>
<keyword evidence="2" id="KW-1185">Reference proteome</keyword>
<name>A0A134B2X5_9PORP</name>
<reference evidence="2" key="1">
    <citation type="submission" date="2016-01" db="EMBL/GenBank/DDBJ databases">
        <authorList>
            <person name="Mitreva M."/>
            <person name="Pepin K.H."/>
            <person name="Mihindukulasuriya K.A."/>
            <person name="Fulton R."/>
            <person name="Fronick C."/>
            <person name="O'Laughlin M."/>
            <person name="Miner T."/>
            <person name="Herter B."/>
            <person name="Rosa B.A."/>
            <person name="Cordes M."/>
            <person name="Tomlinson C."/>
            <person name="Wollam A."/>
            <person name="Palsikar V.B."/>
            <person name="Mardis E.R."/>
            <person name="Wilson R.K."/>
        </authorList>
    </citation>
    <scope>NUCLEOTIDE SEQUENCE [LARGE SCALE GENOMIC DNA]</scope>
    <source>
        <strain evidence="2">KA00683</strain>
    </source>
</reference>
<protein>
    <submittedName>
        <fullName evidence="1">Uncharacterized protein</fullName>
    </submittedName>
</protein>
<comment type="caution">
    <text evidence="1">The sequence shown here is derived from an EMBL/GenBank/DDBJ whole genome shotgun (WGS) entry which is preliminary data.</text>
</comment>
<dbReference type="AlphaFoldDB" id="A0A134B2X5"/>
<gene>
    <name evidence="1" type="ORF">HMPREF3185_01800</name>
</gene>